<evidence type="ECO:0000259" key="1">
    <source>
        <dbReference type="PROSITE" id="PS50011"/>
    </source>
</evidence>
<dbReference type="SMART" id="SM00220">
    <property type="entry name" value="S_TKc"/>
    <property type="match status" value="1"/>
</dbReference>
<dbReference type="PANTHER" id="PTHR44329">
    <property type="entry name" value="SERINE/THREONINE-PROTEIN KINASE TNNI3K-RELATED"/>
    <property type="match status" value="1"/>
</dbReference>
<evidence type="ECO:0000313" key="3">
    <source>
        <dbReference type="Proteomes" id="UP001470230"/>
    </source>
</evidence>
<evidence type="ECO:0000313" key="2">
    <source>
        <dbReference type="EMBL" id="KAK8842072.1"/>
    </source>
</evidence>
<dbReference type="InterPro" id="IPR008271">
    <property type="entry name" value="Ser/Thr_kinase_AS"/>
</dbReference>
<comment type="caution">
    <text evidence="2">The sequence shown here is derived from an EMBL/GenBank/DDBJ whole genome shotgun (WGS) entry which is preliminary data.</text>
</comment>
<dbReference type="InterPro" id="IPR011009">
    <property type="entry name" value="Kinase-like_dom_sf"/>
</dbReference>
<dbReference type="Gene3D" id="1.10.510.10">
    <property type="entry name" value="Transferase(Phosphotransferase) domain 1"/>
    <property type="match status" value="2"/>
</dbReference>
<accession>A0ABR2H923</accession>
<protein>
    <recommendedName>
        <fullName evidence="1">Protein kinase domain-containing protein</fullName>
    </recommendedName>
</protein>
<proteinExistence type="predicted"/>
<dbReference type="PROSITE" id="PS50011">
    <property type="entry name" value="PROTEIN_KINASE_DOM"/>
    <property type="match status" value="2"/>
</dbReference>
<sequence length="890" mass="103544">MTENQIEKLGKGRYGDIFRIEKDSKIYMKEILNDDNILFPEVDIIKELDHPVCLKLHEYKYPNQEEGKKGYLIYEYMQNGTLSQIRQKKENTLNLSTIMITLYGIADCMNYVNNQKFLRCDLNLSNIFYDDKFQPHLSGFYFPSNLELISSPSIKQSFFNYNIPLVLNNQPNDVYNYGKLICSIFSEECQEISENREFSIPTTIPDFLKSIVEQCLDNDVSKRPSFLSICDFLKNTEELINVDMKSYHDYIKKIDDFHEITYKSVNRKKTGISVFFDEYINTIKSINCFNDKIKKGKKDRESSGGFGTVAEVQYPKGSGKSVAEKTLSPPINRCESINFLKIFFRETFNIFQTYHPCTLGLIGFDLFHLPQDGSDEVIKPHIAMDFCEYDSLEKSLKSSDPNDPRNNNFSASVRGNPSIYTIIVYGISRGFAYLHANNIKHRDIKGANILFDKLFHPHIADFGLSKQTDSDSLSVLQGSPLYIPPEVQNEGENYFSESDVYSVGLIFYEIFERHLYYFALNYAMKYAGSKGKSKISYDDKNKDYHKQVINYRIDEEELPIFEITPEKYRDLIKKMLDPDIYNRPSMEEVSKFFENPENWYEGTDPEVFYNYKREIDIVEEKCQSKLFEARHYSMDETSKKYTNEILDDTNSKSGRSKCYKELHDLYLYQQKMQTDETIKKDEDKLKLYGFLTASSALASIHLFGAKEIPKDLVLASHFIKESQKNNKDSQDVIYYHKLLIEEIKKYEKKEIQLSDPVETFESINGRLLMGMYKEGIGESTDAMKLYLNSAIQGSIEAEGRAAILLYKNGRVDDAEQMLMNLRPWQNLDSDYIPNLFVNRSDESKICLFYLGLIKLNKGEIDKANQMFKKLFLLGFPNADNFLSICYFKNH</sequence>
<reference evidence="2 3" key="1">
    <citation type="submission" date="2024-04" db="EMBL/GenBank/DDBJ databases">
        <title>Tritrichomonas musculus Genome.</title>
        <authorList>
            <person name="Alves-Ferreira E."/>
            <person name="Grigg M."/>
            <person name="Lorenzi H."/>
            <person name="Galac M."/>
        </authorList>
    </citation>
    <scope>NUCLEOTIDE SEQUENCE [LARGE SCALE GENOMIC DNA]</scope>
    <source>
        <strain evidence="2 3">EAF2021</strain>
    </source>
</reference>
<dbReference type="Pfam" id="PF00069">
    <property type="entry name" value="Pkinase"/>
    <property type="match status" value="1"/>
</dbReference>
<feature type="domain" description="Protein kinase" evidence="1">
    <location>
        <begin position="3"/>
        <end position="251"/>
    </location>
</feature>
<dbReference type="Gene3D" id="1.25.40.10">
    <property type="entry name" value="Tetratricopeptide repeat domain"/>
    <property type="match status" value="1"/>
</dbReference>
<feature type="domain" description="Protein kinase" evidence="1">
    <location>
        <begin position="295"/>
        <end position="593"/>
    </location>
</feature>
<dbReference type="Proteomes" id="UP001470230">
    <property type="component" value="Unassembled WGS sequence"/>
</dbReference>
<dbReference type="InterPro" id="IPR000719">
    <property type="entry name" value="Prot_kinase_dom"/>
</dbReference>
<dbReference type="InterPro" id="IPR011990">
    <property type="entry name" value="TPR-like_helical_dom_sf"/>
</dbReference>
<dbReference type="InterPro" id="IPR001245">
    <property type="entry name" value="Ser-Thr/Tyr_kinase_cat_dom"/>
</dbReference>
<dbReference type="EMBL" id="JAPFFF010000039">
    <property type="protein sequence ID" value="KAK8842072.1"/>
    <property type="molecule type" value="Genomic_DNA"/>
</dbReference>
<dbReference type="Pfam" id="PF07714">
    <property type="entry name" value="PK_Tyr_Ser-Thr"/>
    <property type="match status" value="1"/>
</dbReference>
<dbReference type="PANTHER" id="PTHR44329:SF214">
    <property type="entry name" value="PROTEIN KINASE DOMAIN-CONTAINING PROTEIN"/>
    <property type="match status" value="1"/>
</dbReference>
<dbReference type="InterPro" id="IPR051681">
    <property type="entry name" value="Ser/Thr_Kinases-Pseudokinases"/>
</dbReference>
<name>A0ABR2H923_9EUKA</name>
<gene>
    <name evidence="2" type="ORF">M9Y10_026294</name>
</gene>
<organism evidence="2 3">
    <name type="scientific">Tritrichomonas musculus</name>
    <dbReference type="NCBI Taxonomy" id="1915356"/>
    <lineage>
        <taxon>Eukaryota</taxon>
        <taxon>Metamonada</taxon>
        <taxon>Parabasalia</taxon>
        <taxon>Tritrichomonadida</taxon>
        <taxon>Tritrichomonadidae</taxon>
        <taxon>Tritrichomonas</taxon>
    </lineage>
</organism>
<dbReference type="PROSITE" id="PS00108">
    <property type="entry name" value="PROTEIN_KINASE_ST"/>
    <property type="match status" value="1"/>
</dbReference>
<dbReference type="SUPFAM" id="SSF56112">
    <property type="entry name" value="Protein kinase-like (PK-like)"/>
    <property type="match status" value="2"/>
</dbReference>
<keyword evidence="3" id="KW-1185">Reference proteome</keyword>